<evidence type="ECO:0000256" key="6">
    <source>
        <dbReference type="ARBA" id="ARBA00023110"/>
    </source>
</evidence>
<keyword evidence="7 12" id="KW-0143">Chaperone</keyword>
<feature type="domain" description="PPIase FKBP-type" evidence="15">
    <location>
        <begin position="172"/>
        <end position="254"/>
    </location>
</feature>
<dbReference type="SUPFAM" id="SSF102735">
    <property type="entry name" value="Trigger factor ribosome-binding domain"/>
    <property type="match status" value="1"/>
</dbReference>
<dbReference type="RefSeq" id="WP_104518462.1">
    <property type="nucleotide sequence ID" value="NZ_NHRY01000078.1"/>
</dbReference>
<gene>
    <name evidence="12" type="primary">tig</name>
    <name evidence="16" type="ORF">CCS01_08710</name>
</gene>
<dbReference type="PIRSF" id="PIRSF003095">
    <property type="entry name" value="Trigger_factor"/>
    <property type="match status" value="1"/>
</dbReference>
<dbReference type="Gene3D" id="1.10.3120.10">
    <property type="entry name" value="Trigger factor, C-terminal domain"/>
    <property type="match status" value="1"/>
</dbReference>
<dbReference type="GO" id="GO:0044183">
    <property type="term" value="F:protein folding chaperone"/>
    <property type="evidence" value="ECO:0007669"/>
    <property type="project" value="TreeGrafter"/>
</dbReference>
<dbReference type="Pfam" id="PF05698">
    <property type="entry name" value="Trigger_C"/>
    <property type="match status" value="1"/>
</dbReference>
<dbReference type="EMBL" id="NHRY01000078">
    <property type="protein sequence ID" value="PPQ35122.1"/>
    <property type="molecule type" value="Genomic_DNA"/>
</dbReference>
<dbReference type="Pfam" id="PF05697">
    <property type="entry name" value="Trigger_N"/>
    <property type="match status" value="1"/>
</dbReference>
<dbReference type="NCBIfam" id="TIGR00115">
    <property type="entry name" value="tig"/>
    <property type="match status" value="1"/>
</dbReference>
<dbReference type="PROSITE" id="PS50059">
    <property type="entry name" value="FKBP_PPIASE"/>
    <property type="match status" value="1"/>
</dbReference>
<keyword evidence="6 12" id="KW-0697">Rotamase</keyword>
<dbReference type="InterPro" id="IPR036611">
    <property type="entry name" value="Trigger_fac_ribosome-bd_sf"/>
</dbReference>
<dbReference type="Pfam" id="PF00254">
    <property type="entry name" value="FKBP_C"/>
    <property type="match status" value="1"/>
</dbReference>
<keyword evidence="5 12" id="KW-0132">Cell division</keyword>
<dbReference type="OrthoDB" id="9767721at2"/>
<dbReference type="GO" id="GO:0051301">
    <property type="term" value="P:cell division"/>
    <property type="evidence" value="ECO:0007669"/>
    <property type="project" value="UniProtKB-KW"/>
</dbReference>
<evidence type="ECO:0000256" key="4">
    <source>
        <dbReference type="ARBA" id="ARBA00016902"/>
    </source>
</evidence>
<evidence type="ECO:0000313" key="16">
    <source>
        <dbReference type="EMBL" id="PPQ35122.1"/>
    </source>
</evidence>
<evidence type="ECO:0000256" key="12">
    <source>
        <dbReference type="HAMAP-Rule" id="MF_00303"/>
    </source>
</evidence>
<comment type="similarity">
    <text evidence="2 12 14">Belongs to the FKBP-type PPIase family. Tig subfamily.</text>
</comment>
<evidence type="ECO:0000256" key="2">
    <source>
        <dbReference type="ARBA" id="ARBA00005464"/>
    </source>
</evidence>
<name>A0A2S6NJP2_RHOGL</name>
<dbReference type="AlphaFoldDB" id="A0A2S6NJP2"/>
<evidence type="ECO:0000259" key="15">
    <source>
        <dbReference type="PROSITE" id="PS50059"/>
    </source>
</evidence>
<keyword evidence="17" id="KW-1185">Reference proteome</keyword>
<comment type="caution">
    <text evidence="16">The sequence shown here is derived from an EMBL/GenBank/DDBJ whole genome shotgun (WGS) entry which is preliminary data.</text>
</comment>
<dbReference type="FunFam" id="3.10.50.40:FF:000001">
    <property type="entry name" value="Trigger factor"/>
    <property type="match status" value="1"/>
</dbReference>
<dbReference type="InterPro" id="IPR027304">
    <property type="entry name" value="Trigger_fact/SurA_dom_sf"/>
</dbReference>
<organism evidence="16 17">
    <name type="scientific">Rhodopila globiformis</name>
    <name type="common">Rhodopseudomonas globiformis</name>
    <dbReference type="NCBI Taxonomy" id="1071"/>
    <lineage>
        <taxon>Bacteria</taxon>
        <taxon>Pseudomonadati</taxon>
        <taxon>Pseudomonadota</taxon>
        <taxon>Alphaproteobacteria</taxon>
        <taxon>Acetobacterales</taxon>
        <taxon>Acetobacteraceae</taxon>
        <taxon>Rhodopila</taxon>
    </lineage>
</organism>
<dbReference type="GO" id="GO:0015031">
    <property type="term" value="P:protein transport"/>
    <property type="evidence" value="ECO:0007669"/>
    <property type="project" value="UniProtKB-UniRule"/>
</dbReference>
<comment type="function">
    <text evidence="10 12">Involved in protein export. Acts as a chaperone by maintaining the newly synthesized protein in an open conformation. Functions as a peptidyl-prolyl cis-trans isomerase.</text>
</comment>
<dbReference type="HAMAP" id="MF_00303">
    <property type="entry name" value="Trigger_factor_Tig"/>
    <property type="match status" value="1"/>
</dbReference>
<dbReference type="PANTHER" id="PTHR30560:SF3">
    <property type="entry name" value="TRIGGER FACTOR-LIKE PROTEIN TIG, CHLOROPLASTIC"/>
    <property type="match status" value="1"/>
</dbReference>
<comment type="subcellular location">
    <subcellularLocation>
        <location evidence="12">Cytoplasm</location>
    </subcellularLocation>
    <text evidence="12">About half TF is bound to the ribosome near the polypeptide exit tunnel while the other half is free in the cytoplasm.</text>
</comment>
<accession>A0A2S6NJP2</accession>
<dbReference type="Gene3D" id="3.10.50.40">
    <property type="match status" value="1"/>
</dbReference>
<evidence type="ECO:0000256" key="9">
    <source>
        <dbReference type="ARBA" id="ARBA00023306"/>
    </source>
</evidence>
<keyword evidence="12" id="KW-0963">Cytoplasm</keyword>
<dbReference type="InterPro" id="IPR046357">
    <property type="entry name" value="PPIase_dom_sf"/>
</dbReference>
<dbReference type="InterPro" id="IPR005215">
    <property type="entry name" value="Trig_fac"/>
</dbReference>
<protein>
    <recommendedName>
        <fullName evidence="4 12">Trigger factor</fullName>
        <shortName evidence="12">TF</shortName>
        <ecNumber evidence="3 12">5.2.1.8</ecNumber>
    </recommendedName>
    <alternativeName>
        <fullName evidence="11 12">PPIase</fullName>
    </alternativeName>
</protein>
<dbReference type="InterPro" id="IPR008880">
    <property type="entry name" value="Trigger_fac_C"/>
</dbReference>
<evidence type="ECO:0000256" key="14">
    <source>
        <dbReference type="RuleBase" id="RU003914"/>
    </source>
</evidence>
<evidence type="ECO:0000256" key="3">
    <source>
        <dbReference type="ARBA" id="ARBA00013194"/>
    </source>
</evidence>
<dbReference type="EC" id="5.2.1.8" evidence="3 12"/>
<dbReference type="GO" id="GO:0003755">
    <property type="term" value="F:peptidyl-prolyl cis-trans isomerase activity"/>
    <property type="evidence" value="ECO:0007669"/>
    <property type="project" value="UniProtKB-UniRule"/>
</dbReference>
<dbReference type="GO" id="GO:0051083">
    <property type="term" value="P:'de novo' cotranslational protein folding"/>
    <property type="evidence" value="ECO:0007669"/>
    <property type="project" value="TreeGrafter"/>
</dbReference>
<keyword evidence="9 12" id="KW-0131">Cell cycle</keyword>
<dbReference type="GO" id="GO:0043022">
    <property type="term" value="F:ribosome binding"/>
    <property type="evidence" value="ECO:0007669"/>
    <property type="project" value="TreeGrafter"/>
</dbReference>
<evidence type="ECO:0000256" key="1">
    <source>
        <dbReference type="ARBA" id="ARBA00000971"/>
    </source>
</evidence>
<sequence>MQVTETLSDGLKRGYTVVLPVADLDARRTERLASISKSVRLPGFRPGKVPMPIIRQRFGKDVSAEVLQESVNEATQQVLSERGLRPVRTPKVDMVTENPIALATDLEFKLEMELMPDVTMPDFSTIQLTRYKAEMPSDAVDKALQQIAKYNRTLEPLSAETLEARGNGAVTGEIVTIDFEGKIDGVPFEGGKGTDMQVELGGDGFIPGFAEQLEGARPGEARVLNVTFPENYGKADLAGKPATFDVTVKQVSSQAIPAIDDELAKKVGAGTLDAVKEIIVARQREEIDSASRLRLKKELLDALAGMVSFPVPDSLANQEFDQIWRQFEQARKAGTEDEDDKNKDEETLKAEYRAIAERRIRLGLLLAEIARQNNIAVTEQEVTRGIIQRAMQYPGQESQMMELYRKYPHLTDSVRGPLLEDKTVDFILELAKVTDATVTMEELMQEPPEAPKTESSAA</sequence>
<evidence type="ECO:0000256" key="10">
    <source>
        <dbReference type="ARBA" id="ARBA00024849"/>
    </source>
</evidence>
<dbReference type="Gene3D" id="3.30.70.1050">
    <property type="entry name" value="Trigger factor ribosome-binding domain"/>
    <property type="match status" value="1"/>
</dbReference>
<evidence type="ECO:0000256" key="7">
    <source>
        <dbReference type="ARBA" id="ARBA00023186"/>
    </source>
</evidence>
<reference evidence="16 17" key="1">
    <citation type="journal article" date="2018" name="Arch. Microbiol.">
        <title>New insights into the metabolic potential of the phototrophic purple bacterium Rhodopila globiformis DSM 161(T) from its draft genome sequence and evidence for a vanadium-dependent nitrogenase.</title>
        <authorList>
            <person name="Imhoff J.F."/>
            <person name="Rahn T."/>
            <person name="Kunzel S."/>
            <person name="Neulinger S.C."/>
        </authorList>
    </citation>
    <scope>NUCLEOTIDE SEQUENCE [LARGE SCALE GENOMIC DNA]</scope>
    <source>
        <strain evidence="16 17">DSM 161</strain>
    </source>
</reference>
<dbReference type="InterPro" id="IPR037041">
    <property type="entry name" value="Trigger_fac_C_sf"/>
</dbReference>
<evidence type="ECO:0000256" key="11">
    <source>
        <dbReference type="ARBA" id="ARBA00029986"/>
    </source>
</evidence>
<comment type="domain">
    <text evidence="12">Consists of 3 domains; the N-terminus binds the ribosome, the middle domain has PPIase activity, while the C-terminus has intrinsic chaperone activity on its own.</text>
</comment>
<dbReference type="GO" id="GO:0043335">
    <property type="term" value="P:protein unfolding"/>
    <property type="evidence" value="ECO:0007669"/>
    <property type="project" value="TreeGrafter"/>
</dbReference>
<evidence type="ECO:0000256" key="8">
    <source>
        <dbReference type="ARBA" id="ARBA00023235"/>
    </source>
</evidence>
<dbReference type="PANTHER" id="PTHR30560">
    <property type="entry name" value="TRIGGER FACTOR CHAPERONE AND PEPTIDYL-PROLYL CIS/TRANS ISOMERASE"/>
    <property type="match status" value="1"/>
</dbReference>
<dbReference type="SUPFAM" id="SSF109998">
    <property type="entry name" value="Triger factor/SurA peptide-binding domain-like"/>
    <property type="match status" value="1"/>
</dbReference>
<dbReference type="Proteomes" id="UP000239724">
    <property type="component" value="Unassembled WGS sequence"/>
</dbReference>
<evidence type="ECO:0000313" key="17">
    <source>
        <dbReference type="Proteomes" id="UP000239724"/>
    </source>
</evidence>
<evidence type="ECO:0000256" key="13">
    <source>
        <dbReference type="PROSITE-ProRule" id="PRU00277"/>
    </source>
</evidence>
<comment type="catalytic activity">
    <reaction evidence="1 12 13">
        <text>[protein]-peptidylproline (omega=180) = [protein]-peptidylproline (omega=0)</text>
        <dbReference type="Rhea" id="RHEA:16237"/>
        <dbReference type="Rhea" id="RHEA-COMP:10747"/>
        <dbReference type="Rhea" id="RHEA-COMP:10748"/>
        <dbReference type="ChEBI" id="CHEBI:83833"/>
        <dbReference type="ChEBI" id="CHEBI:83834"/>
        <dbReference type="EC" id="5.2.1.8"/>
    </reaction>
</comment>
<proteinExistence type="inferred from homology"/>
<dbReference type="InterPro" id="IPR001179">
    <property type="entry name" value="PPIase_FKBP_dom"/>
</dbReference>
<dbReference type="GO" id="GO:0005737">
    <property type="term" value="C:cytoplasm"/>
    <property type="evidence" value="ECO:0007669"/>
    <property type="project" value="UniProtKB-SubCell"/>
</dbReference>
<evidence type="ECO:0000256" key="5">
    <source>
        <dbReference type="ARBA" id="ARBA00022618"/>
    </source>
</evidence>
<dbReference type="SUPFAM" id="SSF54534">
    <property type="entry name" value="FKBP-like"/>
    <property type="match status" value="1"/>
</dbReference>
<dbReference type="InterPro" id="IPR008881">
    <property type="entry name" value="Trigger_fac_ribosome-bd_bac"/>
</dbReference>
<keyword evidence="8 12" id="KW-0413">Isomerase</keyword>